<reference evidence="3 4" key="1">
    <citation type="submission" date="2023-11" db="EMBL/GenBank/DDBJ databases">
        <title>Halocaridina rubra genome assembly.</title>
        <authorList>
            <person name="Smith C."/>
        </authorList>
    </citation>
    <scope>NUCLEOTIDE SEQUENCE [LARGE SCALE GENOMIC DNA]</scope>
    <source>
        <strain evidence="3">EP-1</strain>
        <tissue evidence="3">Whole</tissue>
    </source>
</reference>
<organism evidence="3 4">
    <name type="scientific">Halocaridina rubra</name>
    <name type="common">Hawaiian red shrimp</name>
    <dbReference type="NCBI Taxonomy" id="373956"/>
    <lineage>
        <taxon>Eukaryota</taxon>
        <taxon>Metazoa</taxon>
        <taxon>Ecdysozoa</taxon>
        <taxon>Arthropoda</taxon>
        <taxon>Crustacea</taxon>
        <taxon>Multicrustacea</taxon>
        <taxon>Malacostraca</taxon>
        <taxon>Eumalacostraca</taxon>
        <taxon>Eucarida</taxon>
        <taxon>Decapoda</taxon>
        <taxon>Pleocyemata</taxon>
        <taxon>Caridea</taxon>
        <taxon>Atyoidea</taxon>
        <taxon>Atyidae</taxon>
        <taxon>Halocaridina</taxon>
    </lineage>
</organism>
<feature type="compositionally biased region" description="Basic and acidic residues" evidence="1">
    <location>
        <begin position="223"/>
        <end position="238"/>
    </location>
</feature>
<proteinExistence type="predicted"/>
<feature type="compositionally biased region" description="Polar residues" evidence="1">
    <location>
        <begin position="389"/>
        <end position="416"/>
    </location>
</feature>
<evidence type="ECO:0000256" key="1">
    <source>
        <dbReference type="SAM" id="MobiDB-lite"/>
    </source>
</evidence>
<dbReference type="InterPro" id="IPR032446">
    <property type="entry name" value="SCAPER_N"/>
</dbReference>
<feature type="compositionally biased region" description="Basic and acidic residues" evidence="1">
    <location>
        <begin position="1"/>
        <end position="13"/>
    </location>
</feature>
<feature type="compositionally biased region" description="Polar residues" evidence="1">
    <location>
        <begin position="279"/>
        <end position="293"/>
    </location>
</feature>
<gene>
    <name evidence="3" type="ORF">SK128_024034</name>
</gene>
<feature type="compositionally biased region" description="Polar residues" evidence="1">
    <location>
        <begin position="337"/>
        <end position="355"/>
    </location>
</feature>
<feature type="region of interest" description="Disordered" evidence="1">
    <location>
        <begin position="385"/>
        <end position="510"/>
    </location>
</feature>
<feature type="region of interest" description="Disordered" evidence="1">
    <location>
        <begin position="218"/>
        <end position="362"/>
    </location>
</feature>
<dbReference type="Pfam" id="PF16501">
    <property type="entry name" value="SCAPER_N"/>
    <property type="match status" value="1"/>
</dbReference>
<feature type="region of interest" description="Disordered" evidence="1">
    <location>
        <begin position="1"/>
        <end position="20"/>
    </location>
</feature>
<dbReference type="PANTHER" id="PTHR31434:SF2">
    <property type="entry name" value="S PHASE CYCLIN A-ASSOCIATED PROTEIN IN THE ENDOPLASMIC RETICULUM"/>
    <property type="match status" value="1"/>
</dbReference>
<dbReference type="EMBL" id="JAXCGZ010004906">
    <property type="protein sequence ID" value="KAK7081435.1"/>
    <property type="molecule type" value="Genomic_DNA"/>
</dbReference>
<comment type="caution">
    <text evidence="3">The sequence shown here is derived from an EMBL/GenBank/DDBJ whole genome shotgun (WGS) entry which is preliminary data.</text>
</comment>
<dbReference type="PANTHER" id="PTHR31434">
    <property type="entry name" value="S PHASE CYCLIN A-ASSOCIATED PROTEIN IN THE ENDOPLASMIC RETICULUM"/>
    <property type="match status" value="1"/>
</dbReference>
<feature type="domain" description="S phase cyclin A-associated protein in the endoplasmic reticulum N-terminal" evidence="2">
    <location>
        <begin position="18"/>
        <end position="112"/>
    </location>
</feature>
<evidence type="ECO:0000313" key="4">
    <source>
        <dbReference type="Proteomes" id="UP001381693"/>
    </source>
</evidence>
<feature type="region of interest" description="Disordered" evidence="1">
    <location>
        <begin position="128"/>
        <end position="152"/>
    </location>
</feature>
<dbReference type="Proteomes" id="UP001381693">
    <property type="component" value="Unassembled WGS sequence"/>
</dbReference>
<accession>A0AAN8XBK0</accession>
<feature type="compositionally biased region" description="Basic and acidic residues" evidence="1">
    <location>
        <begin position="246"/>
        <end position="261"/>
    </location>
</feature>
<feature type="compositionally biased region" description="Basic and acidic residues" evidence="1">
    <location>
        <begin position="269"/>
        <end position="278"/>
    </location>
</feature>
<feature type="compositionally biased region" description="Low complexity" evidence="1">
    <location>
        <begin position="425"/>
        <end position="440"/>
    </location>
</feature>
<protein>
    <recommendedName>
        <fullName evidence="2">S phase cyclin A-associated protein in the endoplasmic reticulum N-terminal domain-containing protein</fullName>
    </recommendedName>
</protein>
<evidence type="ECO:0000313" key="3">
    <source>
        <dbReference type="EMBL" id="KAK7081435.1"/>
    </source>
</evidence>
<feature type="non-terminal residue" evidence="3">
    <location>
        <position position="510"/>
    </location>
</feature>
<keyword evidence="4" id="KW-1185">Reference proteome</keyword>
<dbReference type="AlphaFoldDB" id="A0AAN8XBK0"/>
<name>A0AAN8XBK0_HALRR</name>
<sequence length="510" mass="56616">MTVQREAKSDKRPRSASAGRDPKMCLRARHWGFLFRNLQQAVDEIYQTCEDDESVVECKEAILILERYTSDFKKLIEWLKLKWEYEHTPPPQRPTSVSWEIRTSSSPGKALSQERKTLNDVRRALTFDSKPDKNVPSHAVNGNASPMDKKVQEKNPPVKCIHESLNDAKNVTLPKPLIIVHQASIEEHQEEITSQSGEDSEKKANDVIVTDLEHPIVESNEEVPTKENTGKDVNKGHGDMCVADENESKDIVKNTEEEKNVIVENNNKPSEKNCESDQKLTAQETENVSSEKSYLSIEKSDSNISPSSDLKVCETPGEKDTSLKGQMSPKLRDSKVKNNTYSGVKSRDGSCTSKAPETVQRGGECKAIDVKSSETSEMRRSCAEVLQGRNLSSKPVPTVNMNKASQVRQAYNQNRTPQKHPRGISASSRQTSYTSSSTRTSDFKTSFSKNQVHGVGGKLPMRRVSDSKNNAPSATLHRTPGGDARGGVNGPSKYSSSSVFPRSYTTLTTS</sequence>
<feature type="compositionally biased region" description="Polar residues" evidence="1">
    <location>
        <begin position="492"/>
        <end position="510"/>
    </location>
</feature>
<evidence type="ECO:0000259" key="2">
    <source>
        <dbReference type="Pfam" id="PF16501"/>
    </source>
</evidence>